<organism evidence="1 2">
    <name type="scientific">Protopolystoma xenopodis</name>
    <dbReference type="NCBI Taxonomy" id="117903"/>
    <lineage>
        <taxon>Eukaryota</taxon>
        <taxon>Metazoa</taxon>
        <taxon>Spiralia</taxon>
        <taxon>Lophotrochozoa</taxon>
        <taxon>Platyhelminthes</taxon>
        <taxon>Monogenea</taxon>
        <taxon>Polyopisthocotylea</taxon>
        <taxon>Polystomatidea</taxon>
        <taxon>Polystomatidae</taxon>
        <taxon>Protopolystoma</taxon>
    </lineage>
</organism>
<proteinExistence type="predicted"/>
<protein>
    <submittedName>
        <fullName evidence="1">Uncharacterized protein</fullName>
    </submittedName>
</protein>
<dbReference type="AlphaFoldDB" id="A0A3S5AFL6"/>
<dbReference type="Proteomes" id="UP000784294">
    <property type="component" value="Unassembled WGS sequence"/>
</dbReference>
<name>A0A3S5AFL6_9PLAT</name>
<evidence type="ECO:0000313" key="2">
    <source>
        <dbReference type="Proteomes" id="UP000784294"/>
    </source>
</evidence>
<reference evidence="1" key="1">
    <citation type="submission" date="2018-11" db="EMBL/GenBank/DDBJ databases">
        <authorList>
            <consortium name="Pathogen Informatics"/>
        </authorList>
    </citation>
    <scope>NUCLEOTIDE SEQUENCE</scope>
</reference>
<comment type="caution">
    <text evidence="1">The sequence shown here is derived from an EMBL/GenBank/DDBJ whole genome shotgun (WGS) entry which is preliminary data.</text>
</comment>
<evidence type="ECO:0000313" key="1">
    <source>
        <dbReference type="EMBL" id="VEL28048.1"/>
    </source>
</evidence>
<keyword evidence="2" id="KW-1185">Reference proteome</keyword>
<sequence>MDLVFLFFSSSSSSSSLFNFPPIQCCLCWAFARVRVTFLTGKAAPTSHVTMRYSTHNSNEITTLSKAME</sequence>
<accession>A0A3S5AFL6</accession>
<gene>
    <name evidence="1" type="ORF">PXEA_LOCUS21488</name>
</gene>
<dbReference type="EMBL" id="CAAALY010091942">
    <property type="protein sequence ID" value="VEL28048.1"/>
    <property type="molecule type" value="Genomic_DNA"/>
</dbReference>